<evidence type="ECO:0000313" key="4">
    <source>
        <dbReference type="EMBL" id="CAF1529945.1"/>
    </source>
</evidence>
<proteinExistence type="predicted"/>
<dbReference type="EMBL" id="CAJNOH010001764">
    <property type="protein sequence ID" value="CAF1248283.1"/>
    <property type="molecule type" value="Genomic_DNA"/>
</dbReference>
<dbReference type="EMBL" id="CAJNOH010001765">
    <property type="protein sequence ID" value="CAF1248465.1"/>
    <property type="molecule type" value="Genomic_DNA"/>
</dbReference>
<evidence type="ECO:0000313" key="2">
    <source>
        <dbReference type="EMBL" id="CAF1248465.1"/>
    </source>
</evidence>
<dbReference type="EMBL" id="CAJNOL010002800">
    <property type="protein sequence ID" value="CAF1529945.1"/>
    <property type="molecule type" value="Genomic_DNA"/>
</dbReference>
<protein>
    <submittedName>
        <fullName evidence="1">Uncharacterized protein</fullName>
    </submittedName>
</protein>
<evidence type="ECO:0000313" key="3">
    <source>
        <dbReference type="EMBL" id="CAF1529805.1"/>
    </source>
</evidence>
<evidence type="ECO:0000313" key="1">
    <source>
        <dbReference type="EMBL" id="CAF1248283.1"/>
    </source>
</evidence>
<keyword evidence="6" id="KW-1185">Reference proteome</keyword>
<dbReference type="AlphaFoldDB" id="A0A814ZTS2"/>
<name>A0A814ZTS2_9BILA</name>
<comment type="caution">
    <text evidence="1">The sequence shown here is derived from an EMBL/GenBank/DDBJ whole genome shotgun (WGS) entry which is preliminary data.</text>
</comment>
<accession>A0A814ZTS2</accession>
<sequence>MLLCILVEIVFDPDTGKQILILKKEVPKTPPIIQSDIAIDDFELVTDEKTGETVLRLKADIAARKGLTGLAKTNFEVVVDPTTGQTVIRIKDDGTNQMNRNRIEIITDAITGKQTIRMIGDDDNDESNEPIITMTENDIDLNDFERIIDPKTGREILRMKADVLKAKGLEELANAEFEIVIDAITGQSRIVLKTPSSDLSGGTNTTFEVVVDIVTGKQKIIKRTITEQEKDNVDIIESQLNVDDFERVIDPNTGLEVLRLKKGAAARKGLTDLLDVEFEMVTDANGKQTIAIKGGGNQGNAGSHNIKLK</sequence>
<gene>
    <name evidence="3" type="ORF">JXQ802_LOCUS42149</name>
    <name evidence="4" type="ORF">JXQ802_LOCUS42159</name>
    <name evidence="1" type="ORF">PYM288_LOCUS27243</name>
    <name evidence="2" type="ORF">PYM288_LOCUS27253</name>
</gene>
<evidence type="ECO:0000313" key="6">
    <source>
        <dbReference type="Proteomes" id="UP000663870"/>
    </source>
</evidence>
<organism evidence="1 5">
    <name type="scientific">Rotaria sordida</name>
    <dbReference type="NCBI Taxonomy" id="392033"/>
    <lineage>
        <taxon>Eukaryota</taxon>
        <taxon>Metazoa</taxon>
        <taxon>Spiralia</taxon>
        <taxon>Gnathifera</taxon>
        <taxon>Rotifera</taxon>
        <taxon>Eurotatoria</taxon>
        <taxon>Bdelloidea</taxon>
        <taxon>Philodinida</taxon>
        <taxon>Philodinidae</taxon>
        <taxon>Rotaria</taxon>
    </lineage>
</organism>
<dbReference type="Proteomes" id="UP000663870">
    <property type="component" value="Unassembled WGS sequence"/>
</dbReference>
<dbReference type="Proteomes" id="UP000663854">
    <property type="component" value="Unassembled WGS sequence"/>
</dbReference>
<dbReference type="EMBL" id="CAJNOL010002799">
    <property type="protein sequence ID" value="CAF1529805.1"/>
    <property type="molecule type" value="Genomic_DNA"/>
</dbReference>
<reference evidence="1" key="1">
    <citation type="submission" date="2021-02" db="EMBL/GenBank/DDBJ databases">
        <authorList>
            <person name="Nowell W R."/>
        </authorList>
    </citation>
    <scope>NUCLEOTIDE SEQUENCE</scope>
</reference>
<evidence type="ECO:0000313" key="5">
    <source>
        <dbReference type="Proteomes" id="UP000663854"/>
    </source>
</evidence>